<name>A0A5E4CHQ0_MARMO</name>
<proteinExistence type="predicted"/>
<protein>
    <submittedName>
        <fullName evidence="2">Uncharacterized protein</fullName>
    </submittedName>
</protein>
<comment type="caution">
    <text evidence="2">The sequence shown here is derived from an EMBL/GenBank/DDBJ whole genome shotgun (WGS) entry which is preliminary data.</text>
</comment>
<feature type="compositionally biased region" description="Basic and acidic residues" evidence="1">
    <location>
        <begin position="400"/>
        <end position="417"/>
    </location>
</feature>
<feature type="region of interest" description="Disordered" evidence="1">
    <location>
        <begin position="462"/>
        <end position="482"/>
    </location>
</feature>
<feature type="region of interest" description="Disordered" evidence="1">
    <location>
        <begin position="500"/>
        <end position="566"/>
    </location>
</feature>
<feature type="region of interest" description="Disordered" evidence="1">
    <location>
        <begin position="383"/>
        <end position="432"/>
    </location>
</feature>
<evidence type="ECO:0000256" key="1">
    <source>
        <dbReference type="SAM" id="MobiDB-lite"/>
    </source>
</evidence>
<feature type="compositionally biased region" description="Low complexity" evidence="1">
    <location>
        <begin position="236"/>
        <end position="247"/>
    </location>
</feature>
<feature type="compositionally biased region" description="Basic and acidic residues" evidence="1">
    <location>
        <begin position="251"/>
        <end position="260"/>
    </location>
</feature>
<feature type="region of interest" description="Disordered" evidence="1">
    <location>
        <begin position="228"/>
        <end position="290"/>
    </location>
</feature>
<evidence type="ECO:0000313" key="3">
    <source>
        <dbReference type="Proteomes" id="UP000335636"/>
    </source>
</evidence>
<dbReference type="EMBL" id="CABDUW010001414">
    <property type="protein sequence ID" value="VTJ81348.1"/>
    <property type="molecule type" value="Genomic_DNA"/>
</dbReference>
<keyword evidence="3" id="KW-1185">Reference proteome</keyword>
<reference evidence="2" key="1">
    <citation type="submission" date="2019-04" db="EMBL/GenBank/DDBJ databases">
        <authorList>
            <person name="Alioto T."/>
            <person name="Alioto T."/>
        </authorList>
    </citation>
    <scope>NUCLEOTIDE SEQUENCE [LARGE SCALE GENOMIC DNA]</scope>
</reference>
<sequence>MAHLKNSRLPRQVRTCGSRRLPALPSNPWGWGHVEGGITGEPAVRTDLFGSGEAQRSPISSGWEDTGRAQPEWACPSLSAEGRACHAGVSWRPQTLLPSTSSRFLRLIRSALPSAPPVPQEAGRCVGGLLERSVKEITQQSTLLIRMYEKGNNVTKMFAHRGSPAAAPGNSLMCLFRSRMGLGCSPPPAPEPCGPSTQGSVSLVIYYSLLHPKSTDIWPGFVRTCRGPAGRDSAEQEAPPQTTAPAAGRPESAESCHRESWVPASVEKAPSPEQGPPGAETGDPGSREGSLLSRHHWLLVKLALKTGNVPKINAALGEDSSGCPCPPTWGSSQHCSLQGQTLCTQKAHLSSPHDASTLEKGSKFEGTPKAEVDALETSSYISFASDHQDSVPTQKPSATRGEDNPKERARAAPREQGRTAGGQLRGSEGQESTTLYFSATTEVAMSSPQEGSPMTLLMARSRRMPGESSPAQPPLPQPGAKSFPLTVANISPILGTGPCRHFRPSPGLPGPAPGGSEGGEWQEPAEALSHPAVVGTPRLWPQMSLRSAEEPRLTSTPKSEPIQRDCSCPARMKHEASFYI</sequence>
<gene>
    <name evidence="2" type="ORF">MONAX_5E024365</name>
</gene>
<dbReference type="Proteomes" id="UP000335636">
    <property type="component" value="Unassembled WGS sequence"/>
</dbReference>
<dbReference type="AlphaFoldDB" id="A0A5E4CHQ0"/>
<accession>A0A5E4CHQ0</accession>
<organism evidence="2 3">
    <name type="scientific">Marmota monax</name>
    <name type="common">Woodchuck</name>
    <dbReference type="NCBI Taxonomy" id="9995"/>
    <lineage>
        <taxon>Eukaryota</taxon>
        <taxon>Metazoa</taxon>
        <taxon>Chordata</taxon>
        <taxon>Craniata</taxon>
        <taxon>Vertebrata</taxon>
        <taxon>Euteleostomi</taxon>
        <taxon>Mammalia</taxon>
        <taxon>Eutheria</taxon>
        <taxon>Euarchontoglires</taxon>
        <taxon>Glires</taxon>
        <taxon>Rodentia</taxon>
        <taxon>Sciuromorpha</taxon>
        <taxon>Sciuridae</taxon>
        <taxon>Xerinae</taxon>
        <taxon>Marmotini</taxon>
        <taxon>Marmota</taxon>
    </lineage>
</organism>
<evidence type="ECO:0000313" key="2">
    <source>
        <dbReference type="EMBL" id="VTJ81348.1"/>
    </source>
</evidence>